<keyword evidence="1" id="KW-0614">Plasmid</keyword>
<organism evidence="1">
    <name type="scientific">Microvirga ossetica</name>
    <dbReference type="NCBI Taxonomy" id="1882682"/>
    <lineage>
        <taxon>Bacteria</taxon>
        <taxon>Pseudomonadati</taxon>
        <taxon>Pseudomonadota</taxon>
        <taxon>Alphaproteobacteria</taxon>
        <taxon>Hyphomicrobiales</taxon>
        <taxon>Methylobacteriaceae</taxon>
        <taxon>Microvirga</taxon>
    </lineage>
</organism>
<dbReference type="EMBL" id="CP016621">
    <property type="protein sequence ID" value="ANY85522.1"/>
    <property type="molecule type" value="Genomic_DNA"/>
</dbReference>
<dbReference type="RefSeq" id="WP_099516291.1">
    <property type="nucleotide sequence ID" value="NZ_CP016621.1"/>
</dbReference>
<proteinExistence type="predicted"/>
<dbReference type="AlphaFoldDB" id="A0A1B2EZZ9"/>
<geneLocation type="plasmid" evidence="1">
    <name>unnamed5</name>
</geneLocation>
<reference evidence="1" key="1">
    <citation type="submission" date="2016-07" db="EMBL/GenBank/DDBJ databases">
        <title>Microvirga ossetica sp. nov. a new species of rhizobia isolated from root nodules of the legume species Vicia alpestris Steven originated from North Ossetia region in the Caucasus.</title>
        <authorList>
            <person name="Safronova V.I."/>
            <person name="Kuznetsova I.G."/>
            <person name="Sazanova A.L."/>
            <person name="Belimov A."/>
            <person name="Andronov E."/>
            <person name="Osledkin Y.S."/>
            <person name="Onishchuk O.P."/>
            <person name="Kurchak O.N."/>
            <person name="Shaposhnikov A.I."/>
            <person name="Willems A."/>
            <person name="Tikhonovich I.A."/>
        </authorList>
    </citation>
    <scope>NUCLEOTIDE SEQUENCE [LARGE SCALE GENOMIC DNA]</scope>
    <source>
        <strain evidence="1">V5/3M</strain>
        <plasmid evidence="1">unnamed5</plasmid>
    </source>
</reference>
<sequence length="83" mass="9041">MKLAGEEFIKQAAALRGQKKFQEAIALIDAQIKAGAIDPDIVMTANLQGFYAAQEAGMDDEARRFAKAIEAEDPNVPSIQDYL</sequence>
<evidence type="ECO:0008006" key="2">
    <source>
        <dbReference type="Google" id="ProtNLM"/>
    </source>
</evidence>
<accession>A0A1B2EZZ9</accession>
<dbReference type="KEGG" id="moc:BB934_45730"/>
<protein>
    <recommendedName>
        <fullName evidence="2">Tetratricopeptide repeat protein</fullName>
    </recommendedName>
</protein>
<name>A0A1B2EZZ9_9HYPH</name>
<gene>
    <name evidence="1" type="ORF">BB934_45730</name>
</gene>
<evidence type="ECO:0000313" key="1">
    <source>
        <dbReference type="EMBL" id="ANY85522.1"/>
    </source>
</evidence>
<dbReference type="OrthoDB" id="9100110at2"/>